<proteinExistence type="predicted"/>
<gene>
    <name evidence="7" type="ORF">A3F27_00715</name>
</gene>
<evidence type="ECO:0000256" key="3">
    <source>
        <dbReference type="ARBA" id="ARBA00022692"/>
    </source>
</evidence>
<name>A0A1F6E7W4_9BACT</name>
<dbReference type="GO" id="GO:0016020">
    <property type="term" value="C:membrane"/>
    <property type="evidence" value="ECO:0007669"/>
    <property type="project" value="UniProtKB-SubCell"/>
</dbReference>
<evidence type="ECO:0000256" key="2">
    <source>
        <dbReference type="ARBA" id="ARBA00022481"/>
    </source>
</evidence>
<evidence type="ECO:0008006" key="9">
    <source>
        <dbReference type="Google" id="ProtNLM"/>
    </source>
</evidence>
<dbReference type="GO" id="GO:0015628">
    <property type="term" value="P:protein secretion by the type II secretion system"/>
    <property type="evidence" value="ECO:0007669"/>
    <property type="project" value="InterPro"/>
</dbReference>
<evidence type="ECO:0000313" key="8">
    <source>
        <dbReference type="Proteomes" id="UP000176689"/>
    </source>
</evidence>
<protein>
    <recommendedName>
        <fullName evidence="9">Type II secretion system protein GspG C-terminal domain-containing protein</fullName>
    </recommendedName>
</protein>
<sequence length="134" mass="13546">MGKSIRKGGFTLIELLVVIAIIGILSSVVLASLNSARVKGRVASAQQTLKSFSTALTICLNESIAITPVSGTAPTAGGAACTDSGTAYTWPALPASGSWSYTTAWTTTLGTSFSFVATGDGKTITCTQSGCTTT</sequence>
<dbReference type="PROSITE" id="PS00409">
    <property type="entry name" value="PROKAR_NTER_METHYL"/>
    <property type="match status" value="1"/>
</dbReference>
<organism evidence="7 8">
    <name type="scientific">Candidatus Kaiserbacteria bacterium RIFCSPHIGHO2_12_FULL_53_13</name>
    <dbReference type="NCBI Taxonomy" id="1798502"/>
    <lineage>
        <taxon>Bacteria</taxon>
        <taxon>Candidatus Kaiseribacteriota</taxon>
    </lineage>
</organism>
<comment type="caution">
    <text evidence="7">The sequence shown here is derived from an EMBL/GenBank/DDBJ whole genome shotgun (WGS) entry which is preliminary data.</text>
</comment>
<dbReference type="AlphaFoldDB" id="A0A1F6E7W4"/>
<keyword evidence="3 6" id="KW-0812">Transmembrane</keyword>
<comment type="subcellular location">
    <subcellularLocation>
        <location evidence="1">Membrane</location>
        <topology evidence="1">Single-pass membrane protein</topology>
    </subcellularLocation>
</comment>
<dbReference type="GO" id="GO:0015627">
    <property type="term" value="C:type II protein secretion system complex"/>
    <property type="evidence" value="ECO:0007669"/>
    <property type="project" value="InterPro"/>
</dbReference>
<dbReference type="InterPro" id="IPR002416">
    <property type="entry name" value="T2SS_protein-GspH"/>
</dbReference>
<accession>A0A1F6E7W4</accession>
<evidence type="ECO:0000256" key="4">
    <source>
        <dbReference type="ARBA" id="ARBA00022989"/>
    </source>
</evidence>
<dbReference type="InterPro" id="IPR045584">
    <property type="entry name" value="Pilin-like"/>
</dbReference>
<dbReference type="PANTHER" id="PTHR30093">
    <property type="entry name" value="GENERAL SECRETION PATHWAY PROTEIN G"/>
    <property type="match status" value="1"/>
</dbReference>
<dbReference type="SUPFAM" id="SSF54523">
    <property type="entry name" value="Pili subunits"/>
    <property type="match status" value="1"/>
</dbReference>
<evidence type="ECO:0000256" key="5">
    <source>
        <dbReference type="ARBA" id="ARBA00023136"/>
    </source>
</evidence>
<dbReference type="InterPro" id="IPR012902">
    <property type="entry name" value="N_methyl_site"/>
</dbReference>
<reference evidence="7 8" key="1">
    <citation type="journal article" date="2016" name="Nat. Commun.">
        <title>Thousands of microbial genomes shed light on interconnected biogeochemical processes in an aquifer system.</title>
        <authorList>
            <person name="Anantharaman K."/>
            <person name="Brown C.T."/>
            <person name="Hug L.A."/>
            <person name="Sharon I."/>
            <person name="Castelle C.J."/>
            <person name="Probst A.J."/>
            <person name="Thomas B.C."/>
            <person name="Singh A."/>
            <person name="Wilkins M.J."/>
            <person name="Karaoz U."/>
            <person name="Brodie E.L."/>
            <person name="Williams K.H."/>
            <person name="Hubbard S.S."/>
            <person name="Banfield J.F."/>
        </authorList>
    </citation>
    <scope>NUCLEOTIDE SEQUENCE [LARGE SCALE GENOMIC DNA]</scope>
</reference>
<dbReference type="NCBIfam" id="TIGR02532">
    <property type="entry name" value="IV_pilin_GFxxxE"/>
    <property type="match status" value="1"/>
</dbReference>
<dbReference type="Proteomes" id="UP000176689">
    <property type="component" value="Unassembled WGS sequence"/>
</dbReference>
<evidence type="ECO:0000256" key="6">
    <source>
        <dbReference type="SAM" id="Phobius"/>
    </source>
</evidence>
<keyword evidence="5 6" id="KW-0472">Membrane</keyword>
<dbReference type="Pfam" id="PF07963">
    <property type="entry name" value="N_methyl"/>
    <property type="match status" value="1"/>
</dbReference>
<keyword evidence="4 6" id="KW-1133">Transmembrane helix</keyword>
<dbReference type="Gene3D" id="3.30.700.10">
    <property type="entry name" value="Glycoprotein, Type 4 Pilin"/>
    <property type="match status" value="1"/>
</dbReference>
<dbReference type="EMBL" id="MFLP01000028">
    <property type="protein sequence ID" value="OGG69804.1"/>
    <property type="molecule type" value="Genomic_DNA"/>
</dbReference>
<feature type="transmembrane region" description="Helical" evidence="6">
    <location>
        <begin position="12"/>
        <end position="33"/>
    </location>
</feature>
<evidence type="ECO:0000313" key="7">
    <source>
        <dbReference type="EMBL" id="OGG69804.1"/>
    </source>
</evidence>
<dbReference type="PRINTS" id="PR00885">
    <property type="entry name" value="BCTERIALGSPH"/>
</dbReference>
<evidence type="ECO:0000256" key="1">
    <source>
        <dbReference type="ARBA" id="ARBA00004167"/>
    </source>
</evidence>
<keyword evidence="2" id="KW-0488">Methylation</keyword>